<accession>A0A0F7FSD6</accession>
<dbReference type="InterPro" id="IPR012495">
    <property type="entry name" value="TadE-like_dom"/>
</dbReference>
<sequence length="159" mass="17293">MTKRAGRWLRRRIGEGSDRGGAVLRRGERGDRGSSAIEFVFLTPLMFFLIFGAVQFAMYSFAQDVAKAAAQAGARTARAEADADPMGWQSKAREKSYDYIDQLGRGMFDSPPSVYTTLPAPDTVRVEVHATVPSIVPGMTMTVRASSEGPVERFVPDGG</sequence>
<organism evidence="3 4">
    <name type="scientific">Streptomyces xiamenensis</name>
    <dbReference type="NCBI Taxonomy" id="408015"/>
    <lineage>
        <taxon>Bacteria</taxon>
        <taxon>Bacillati</taxon>
        <taxon>Actinomycetota</taxon>
        <taxon>Actinomycetes</taxon>
        <taxon>Kitasatosporales</taxon>
        <taxon>Streptomycetaceae</taxon>
        <taxon>Streptomyces</taxon>
    </lineage>
</organism>
<reference evidence="3" key="1">
    <citation type="submission" date="2019-08" db="EMBL/GenBank/DDBJ databases">
        <title>Complete genome sequence of a mangrove-derived Streptomyces xiamenensis.</title>
        <authorList>
            <person name="Xu J."/>
        </authorList>
    </citation>
    <scope>NUCLEOTIDE SEQUENCE</scope>
    <source>
        <strain evidence="3">318</strain>
    </source>
</reference>
<dbReference type="AlphaFoldDB" id="A0A0F7FSD6"/>
<evidence type="ECO:0000256" key="1">
    <source>
        <dbReference type="SAM" id="Phobius"/>
    </source>
</evidence>
<evidence type="ECO:0000259" key="2">
    <source>
        <dbReference type="Pfam" id="PF07811"/>
    </source>
</evidence>
<dbReference type="STRING" id="408015.SXIM_16780"/>
<keyword evidence="1" id="KW-1133">Transmembrane helix</keyword>
<evidence type="ECO:0000313" key="4">
    <source>
        <dbReference type="Proteomes" id="UP000034034"/>
    </source>
</evidence>
<feature type="domain" description="TadE-like" evidence="2">
    <location>
        <begin position="33"/>
        <end position="75"/>
    </location>
</feature>
<dbReference type="Pfam" id="PF07811">
    <property type="entry name" value="TadE"/>
    <property type="match status" value="1"/>
</dbReference>
<protein>
    <submittedName>
        <fullName evidence="3">Pilus assembly protein TadG</fullName>
    </submittedName>
</protein>
<dbReference type="EMBL" id="CP009922">
    <property type="protein sequence ID" value="AKG43062.1"/>
    <property type="molecule type" value="Genomic_DNA"/>
</dbReference>
<keyword evidence="1" id="KW-0812">Transmembrane</keyword>
<dbReference type="PATRIC" id="fig|408015.6.peg.1713"/>
<name>A0A0F7FSD6_9ACTN</name>
<evidence type="ECO:0000313" key="3">
    <source>
        <dbReference type="EMBL" id="AKG43062.1"/>
    </source>
</evidence>
<dbReference type="KEGG" id="sxi:SXIM_16780"/>
<gene>
    <name evidence="3" type="ORF">SXIM_16780</name>
</gene>
<dbReference type="Proteomes" id="UP000034034">
    <property type="component" value="Chromosome"/>
</dbReference>
<keyword evidence="4" id="KW-1185">Reference proteome</keyword>
<dbReference type="RefSeq" id="WP_078635030.1">
    <property type="nucleotide sequence ID" value="NZ_CP009922.3"/>
</dbReference>
<dbReference type="HOGENOM" id="CLU_117215_0_0_11"/>
<proteinExistence type="predicted"/>
<feature type="transmembrane region" description="Helical" evidence="1">
    <location>
        <begin position="39"/>
        <end position="62"/>
    </location>
</feature>
<keyword evidence="1" id="KW-0472">Membrane</keyword>